<evidence type="ECO:0008006" key="4">
    <source>
        <dbReference type="Google" id="ProtNLM"/>
    </source>
</evidence>
<accession>A0ABT0E081</accession>
<feature type="transmembrane region" description="Helical" evidence="1">
    <location>
        <begin position="43"/>
        <end position="59"/>
    </location>
</feature>
<evidence type="ECO:0000256" key="1">
    <source>
        <dbReference type="SAM" id="Phobius"/>
    </source>
</evidence>
<keyword evidence="3" id="KW-1185">Reference proteome</keyword>
<feature type="transmembrane region" description="Helical" evidence="1">
    <location>
        <begin position="6"/>
        <end position="23"/>
    </location>
</feature>
<dbReference type="EMBL" id="JALKHS010000011">
    <property type="protein sequence ID" value="MCK0532745.1"/>
    <property type="molecule type" value="Genomic_DNA"/>
</dbReference>
<dbReference type="RefSeq" id="WP_247233602.1">
    <property type="nucleotide sequence ID" value="NZ_JALKHS010000011.1"/>
</dbReference>
<organism evidence="2 3">
    <name type="scientific">Sphingobium agri</name>
    <dbReference type="NCBI Taxonomy" id="2933566"/>
    <lineage>
        <taxon>Bacteria</taxon>
        <taxon>Pseudomonadati</taxon>
        <taxon>Pseudomonadota</taxon>
        <taxon>Alphaproteobacteria</taxon>
        <taxon>Sphingomonadales</taxon>
        <taxon>Sphingomonadaceae</taxon>
        <taxon>Sphingobium</taxon>
    </lineage>
</organism>
<sequence length="90" mass="9446">MMIWFVLAATAFSVGLLTILGLGDPKRRRAAGLHGGHGQPMRHLYVVGAIVPGVGIAYTGDAAMWLIWFGGCAVAGWIVALWLAQSGAAR</sequence>
<comment type="caution">
    <text evidence="2">The sequence shown here is derived from an EMBL/GenBank/DDBJ whole genome shotgun (WGS) entry which is preliminary data.</text>
</comment>
<keyword evidence="1" id="KW-0472">Membrane</keyword>
<reference evidence="2 3" key="1">
    <citation type="submission" date="2022-04" db="EMBL/GenBank/DDBJ databases">
        <authorList>
            <person name="Huq M.A."/>
        </authorList>
    </citation>
    <scope>NUCLEOTIDE SEQUENCE [LARGE SCALE GENOMIC DNA]</scope>
    <source>
        <strain evidence="2 3">MAH-33</strain>
    </source>
</reference>
<protein>
    <recommendedName>
        <fullName evidence="4">DUF3325 domain-containing protein</fullName>
    </recommendedName>
</protein>
<evidence type="ECO:0000313" key="2">
    <source>
        <dbReference type="EMBL" id="MCK0532745.1"/>
    </source>
</evidence>
<feature type="transmembrane region" description="Helical" evidence="1">
    <location>
        <begin position="65"/>
        <end position="84"/>
    </location>
</feature>
<gene>
    <name evidence="2" type="ORF">MU848_14240</name>
</gene>
<proteinExistence type="predicted"/>
<dbReference type="Proteomes" id="UP001203512">
    <property type="component" value="Unassembled WGS sequence"/>
</dbReference>
<keyword evidence="1" id="KW-0812">Transmembrane</keyword>
<evidence type="ECO:0000313" key="3">
    <source>
        <dbReference type="Proteomes" id="UP001203512"/>
    </source>
</evidence>
<keyword evidence="1" id="KW-1133">Transmembrane helix</keyword>
<name>A0ABT0E081_9SPHN</name>